<sequence>MALAFPTVPKASTRVSRVLETLRLWLGGKPEAVQVAALPWRRDAEGQLLVLLATSRDTGRWVLPKGWPQKGRSLSETAAVEAWEEAGLSGRIGRDPLGSYFYRKLLDNGLRRRVRVQVFPLAVADEAQDWPEKGQRELRWFPPHQAARNVHEPELARILGNARLLEELR</sequence>
<dbReference type="AlphaFoldDB" id="A0A285T4B3"/>
<dbReference type="InterPro" id="IPR000086">
    <property type="entry name" value="NUDIX_hydrolase_dom"/>
</dbReference>
<keyword evidence="2" id="KW-0479">Metal-binding</keyword>
<dbReference type="SUPFAM" id="SSF55811">
    <property type="entry name" value="Nudix"/>
    <property type="match status" value="1"/>
</dbReference>
<evidence type="ECO:0000259" key="5">
    <source>
        <dbReference type="PROSITE" id="PS51462"/>
    </source>
</evidence>
<dbReference type="InterPro" id="IPR015797">
    <property type="entry name" value="NUDIX_hydrolase-like_dom_sf"/>
</dbReference>
<dbReference type="PANTHER" id="PTHR12629">
    <property type="entry name" value="DIPHOSPHOINOSITOL POLYPHOSPHATE PHOSPHOHYDROLASE"/>
    <property type="match status" value="1"/>
</dbReference>
<dbReference type="PROSITE" id="PS51462">
    <property type="entry name" value="NUDIX"/>
    <property type="match status" value="1"/>
</dbReference>
<evidence type="ECO:0000313" key="7">
    <source>
        <dbReference type="Proteomes" id="UP000219331"/>
    </source>
</evidence>
<reference evidence="6 7" key="1">
    <citation type="submission" date="2017-08" db="EMBL/GenBank/DDBJ databases">
        <authorList>
            <person name="de Groot N.N."/>
        </authorList>
    </citation>
    <scope>NUCLEOTIDE SEQUENCE [LARGE SCALE GENOMIC DNA]</scope>
    <source>
        <strain evidence="6 7">USBA 352</strain>
    </source>
</reference>
<feature type="domain" description="Nudix hydrolase" evidence="5">
    <location>
        <begin position="30"/>
        <end position="163"/>
    </location>
</feature>
<evidence type="ECO:0000313" key="6">
    <source>
        <dbReference type="EMBL" id="SOC15929.1"/>
    </source>
</evidence>
<dbReference type="GO" id="GO:0016462">
    <property type="term" value="F:pyrophosphatase activity"/>
    <property type="evidence" value="ECO:0007669"/>
    <property type="project" value="InterPro"/>
</dbReference>
<dbReference type="Proteomes" id="UP000219331">
    <property type="component" value="Unassembled WGS sequence"/>
</dbReference>
<keyword evidence="3" id="KW-0378">Hydrolase</keyword>
<keyword evidence="7" id="KW-1185">Reference proteome</keyword>
<dbReference type="STRING" id="538381.GCA_001696535_03040"/>
<evidence type="ECO:0000256" key="1">
    <source>
        <dbReference type="ARBA" id="ARBA00001946"/>
    </source>
</evidence>
<name>A0A285T4B3_9HYPH</name>
<dbReference type="CDD" id="cd04666">
    <property type="entry name" value="NUDIX_DIPP2_like_Nudt4"/>
    <property type="match status" value="1"/>
</dbReference>
<proteinExistence type="predicted"/>
<keyword evidence="4" id="KW-0460">Magnesium</keyword>
<gene>
    <name evidence="6" type="ORF">SAMN05421512_108194</name>
</gene>
<dbReference type="OrthoDB" id="7066910at2"/>
<comment type="cofactor">
    <cofactor evidence="1">
        <name>Mg(2+)</name>
        <dbReference type="ChEBI" id="CHEBI:18420"/>
    </cofactor>
</comment>
<accession>A0A285T4B3</accession>
<dbReference type="GO" id="GO:0005737">
    <property type="term" value="C:cytoplasm"/>
    <property type="evidence" value="ECO:0007669"/>
    <property type="project" value="TreeGrafter"/>
</dbReference>
<organism evidence="6 7">
    <name type="scientific">Stappia indica</name>
    <dbReference type="NCBI Taxonomy" id="538381"/>
    <lineage>
        <taxon>Bacteria</taxon>
        <taxon>Pseudomonadati</taxon>
        <taxon>Pseudomonadota</taxon>
        <taxon>Alphaproteobacteria</taxon>
        <taxon>Hyphomicrobiales</taxon>
        <taxon>Stappiaceae</taxon>
        <taxon>Stappia</taxon>
    </lineage>
</organism>
<evidence type="ECO:0000256" key="2">
    <source>
        <dbReference type="ARBA" id="ARBA00022723"/>
    </source>
</evidence>
<dbReference type="Pfam" id="PF00293">
    <property type="entry name" value="NUDIX"/>
    <property type="match status" value="1"/>
</dbReference>
<dbReference type="InterPro" id="IPR047198">
    <property type="entry name" value="DDP-like_NUDIX"/>
</dbReference>
<dbReference type="PANTHER" id="PTHR12629:SF0">
    <property type="entry name" value="DIPHOSPHOINOSITOL-POLYPHOSPHATE DIPHOSPHATASE"/>
    <property type="match status" value="1"/>
</dbReference>
<dbReference type="EMBL" id="OBML01000008">
    <property type="protein sequence ID" value="SOC15929.1"/>
    <property type="molecule type" value="Genomic_DNA"/>
</dbReference>
<evidence type="ECO:0000256" key="3">
    <source>
        <dbReference type="ARBA" id="ARBA00022801"/>
    </source>
</evidence>
<dbReference type="GO" id="GO:0046872">
    <property type="term" value="F:metal ion binding"/>
    <property type="evidence" value="ECO:0007669"/>
    <property type="project" value="UniProtKB-KW"/>
</dbReference>
<evidence type="ECO:0000256" key="4">
    <source>
        <dbReference type="ARBA" id="ARBA00022842"/>
    </source>
</evidence>
<dbReference type="RefSeq" id="WP_097175582.1">
    <property type="nucleotide sequence ID" value="NZ_OBML01000008.1"/>
</dbReference>
<protein>
    <submittedName>
        <fullName evidence="6">8-oxo-dGTP pyrophosphatase MutT, NUDIX family</fullName>
    </submittedName>
</protein>
<dbReference type="Gene3D" id="3.90.79.10">
    <property type="entry name" value="Nucleoside Triphosphate Pyrophosphohydrolase"/>
    <property type="match status" value="1"/>
</dbReference>